<reference evidence="2" key="1">
    <citation type="submission" date="2018-06" db="EMBL/GenBank/DDBJ databases">
        <title>Aestuariibacter litoralis strain KCTC 52945T.</title>
        <authorList>
            <person name="Li X."/>
            <person name="Salam N."/>
            <person name="Li J.-L."/>
            <person name="Chen Y.-M."/>
            <person name="Yang Z.-W."/>
            <person name="Zhang L.-Y."/>
            <person name="Han M.-X."/>
            <person name="Xiao M."/>
            <person name="Li W.-J."/>
        </authorList>
    </citation>
    <scope>NUCLEOTIDE SEQUENCE [LARGE SCALE GENOMIC DNA]</scope>
    <source>
        <strain evidence="2">KCTC 52945</strain>
    </source>
</reference>
<keyword evidence="2" id="KW-1185">Reference proteome</keyword>
<comment type="caution">
    <text evidence="1">The sequence shown here is derived from an EMBL/GenBank/DDBJ whole genome shotgun (WGS) entry which is preliminary data.</text>
</comment>
<evidence type="ECO:0000313" key="1">
    <source>
        <dbReference type="EMBL" id="PZF77390.1"/>
    </source>
</evidence>
<name>A0A2W2AXN1_9HYPH</name>
<sequence length="135" mass="14671">MMQGYSLSATLPEDSGLGERFWYWRGISGQSYIHSIYAPDHCPPVTEAVFVIVRKIGGVRCAVAIGRFGTDGLMPSGTVATLPGDEMHVHLLNREGDAADSVFRDLAATLESGETPSRPETKPWRKPVQLDLLAA</sequence>
<organism evidence="1 2">
    <name type="scientific">Aestuariivirga litoralis</name>
    <dbReference type="NCBI Taxonomy" id="2650924"/>
    <lineage>
        <taxon>Bacteria</taxon>
        <taxon>Pseudomonadati</taxon>
        <taxon>Pseudomonadota</taxon>
        <taxon>Alphaproteobacteria</taxon>
        <taxon>Hyphomicrobiales</taxon>
        <taxon>Aestuariivirgaceae</taxon>
        <taxon>Aestuariivirga</taxon>
    </lineage>
</organism>
<proteinExistence type="predicted"/>
<gene>
    <name evidence="1" type="ORF">DK847_08700</name>
</gene>
<accession>A0A2W2AXN1</accession>
<dbReference type="EMBL" id="QKVK01000003">
    <property type="protein sequence ID" value="PZF77390.1"/>
    <property type="molecule type" value="Genomic_DNA"/>
</dbReference>
<dbReference type="Proteomes" id="UP000248795">
    <property type="component" value="Unassembled WGS sequence"/>
</dbReference>
<protein>
    <submittedName>
        <fullName evidence="1">Uncharacterized protein</fullName>
    </submittedName>
</protein>
<dbReference type="AlphaFoldDB" id="A0A2W2AXN1"/>
<evidence type="ECO:0000313" key="2">
    <source>
        <dbReference type="Proteomes" id="UP000248795"/>
    </source>
</evidence>
<dbReference type="RefSeq" id="WP_111197804.1">
    <property type="nucleotide sequence ID" value="NZ_QKVK01000003.1"/>
</dbReference>